<sequence length="328" mass="36076">MTQPYYRLKVLAVFLLAIYCLAFFRADSTQESMIRVILLEQNEGGWTVGLLYQAPEASADSSKASAEIQFAAAQDSTLEKALTAAQEALPQAANYRLCDYLLLAPGCSWQTLGDYEALVLAQQCGRTAASVQVCGFDCEELSAESEESEKVLASLLDTAKEAAEISSHLYEKNLSQGLLLPRIVLENGEAALREDSFFLTQSGGAEWDSERTELYRLLTGQGGVRRFWPDGHPLELRRCTISVTCHGAGEFTLRLDCHTAAGQTPDSRYTQWLAEACTRAVKELWAEGVDVLSLGSYQALREGESAYLTPTKNACPQLRTDVRFTTVL</sequence>
<accession>A0AA37MYJ1</accession>
<evidence type="ECO:0000313" key="2">
    <source>
        <dbReference type="Proteomes" id="UP001055185"/>
    </source>
</evidence>
<dbReference type="EMBL" id="BQKV01000026">
    <property type="protein sequence ID" value="GJN64080.1"/>
    <property type="molecule type" value="Genomic_DNA"/>
</dbReference>
<name>A0AA37MYJ1_9FIRM</name>
<dbReference type="AlphaFoldDB" id="A0AA37MYJ1"/>
<protein>
    <submittedName>
        <fullName evidence="1">Uncharacterized protein</fullName>
    </submittedName>
</protein>
<evidence type="ECO:0000313" key="1">
    <source>
        <dbReference type="EMBL" id="GJN64080.1"/>
    </source>
</evidence>
<proteinExistence type="predicted"/>
<keyword evidence="2" id="KW-1185">Reference proteome</keyword>
<dbReference type="RefSeq" id="WP_238316316.1">
    <property type="nucleotide sequence ID" value="NZ_BQKV01000026.1"/>
</dbReference>
<dbReference type="Proteomes" id="UP001055185">
    <property type="component" value="Unassembled WGS sequence"/>
</dbReference>
<comment type="caution">
    <text evidence="1">The sequence shown here is derived from an EMBL/GenBank/DDBJ whole genome shotgun (WGS) entry which is preliminary data.</text>
</comment>
<gene>
    <name evidence="1" type="ORF">JCM17207_07050</name>
</gene>
<organism evidence="1 2">
    <name type="scientific">Faecalibacterium gallinarum</name>
    <dbReference type="NCBI Taxonomy" id="2903556"/>
    <lineage>
        <taxon>Bacteria</taxon>
        <taxon>Bacillati</taxon>
        <taxon>Bacillota</taxon>
        <taxon>Clostridia</taxon>
        <taxon>Eubacteriales</taxon>
        <taxon>Oscillospiraceae</taxon>
        <taxon>Faecalibacterium</taxon>
    </lineage>
</organism>
<reference evidence="1" key="1">
    <citation type="journal article" date="2022" name="Int. J. Syst. Evol. Microbiol.">
        <title>Genome-based, phenotypic and chemotaxonomic classification of Faecalibacterium strains: proposal of three novel species Faecalibacterium duncaniae sp. nov., Faecalibacterium hattorii sp. nov. and Faecalibacterium gallinarum sp. nov. .</title>
        <authorList>
            <person name="Sakamoto M."/>
            <person name="Sakurai N."/>
            <person name="Tanno H."/>
            <person name="Iino T."/>
            <person name="Ohkuma M."/>
            <person name="Endo A."/>
        </authorList>
    </citation>
    <scope>NUCLEOTIDE SEQUENCE</scope>
    <source>
        <strain evidence="1">JCM 17207</strain>
    </source>
</reference>